<evidence type="ECO:0000313" key="1">
    <source>
        <dbReference type="EMBL" id="KAJ8665001.1"/>
    </source>
</evidence>
<proteinExistence type="predicted"/>
<keyword evidence="2" id="KW-1185">Reference proteome</keyword>
<dbReference type="Proteomes" id="UP001239111">
    <property type="component" value="Chromosome 4"/>
</dbReference>
<gene>
    <name evidence="1" type="ORF">QAD02_006663</name>
</gene>
<organism evidence="1 2">
    <name type="scientific">Eretmocerus hayati</name>
    <dbReference type="NCBI Taxonomy" id="131215"/>
    <lineage>
        <taxon>Eukaryota</taxon>
        <taxon>Metazoa</taxon>
        <taxon>Ecdysozoa</taxon>
        <taxon>Arthropoda</taxon>
        <taxon>Hexapoda</taxon>
        <taxon>Insecta</taxon>
        <taxon>Pterygota</taxon>
        <taxon>Neoptera</taxon>
        <taxon>Endopterygota</taxon>
        <taxon>Hymenoptera</taxon>
        <taxon>Apocrita</taxon>
        <taxon>Proctotrupomorpha</taxon>
        <taxon>Chalcidoidea</taxon>
        <taxon>Aphelinidae</taxon>
        <taxon>Aphelininae</taxon>
        <taxon>Eretmocerus</taxon>
    </lineage>
</organism>
<comment type="caution">
    <text evidence="1">The sequence shown here is derived from an EMBL/GenBank/DDBJ whole genome shotgun (WGS) entry which is preliminary data.</text>
</comment>
<evidence type="ECO:0000313" key="2">
    <source>
        <dbReference type="Proteomes" id="UP001239111"/>
    </source>
</evidence>
<reference evidence="1" key="1">
    <citation type="submission" date="2023-04" db="EMBL/GenBank/DDBJ databases">
        <title>A chromosome-level genome assembly of the parasitoid wasp Eretmocerus hayati.</title>
        <authorList>
            <person name="Zhong Y."/>
            <person name="Liu S."/>
            <person name="Liu Y."/>
        </authorList>
    </citation>
    <scope>NUCLEOTIDE SEQUENCE</scope>
    <source>
        <strain evidence="1">ZJU_SS_LIU_2023</strain>
    </source>
</reference>
<accession>A0ACC2N1W0</accession>
<protein>
    <submittedName>
        <fullName evidence="1">Uncharacterized protein</fullName>
    </submittedName>
</protein>
<sequence>MFATSGFDFNQESRNASEIARFLYDENFSDKKDSTKWREDPITTSIESIKIDKKIFEVLKNMMSNSKKSSELVRLGEAMDSISQSISTVEENYETFLSYNEIFRKSSTPSSVIEGFADSILNPFACGLSHELSKIHSKLVRDQFSTNGESKVQDSLMNNLQDYSDICNGKKSMGMILSELYDVIVKAEIKALIVVNFAWNVMMMKYKKRPYDWPADLNLESEESNHRIEEIRQVLRKAALKASHAIWSCDPDTMENGLILGDTDQLRDNVYFNLHFVKTDVFDHMVMTGARFNSRKIKINGEKSQEIYIEIQQGQLMEDNRINASTLVWKNSLKVKNPKRHRLRVDETSVKLVAQDSVSDSIYLTGVELRIENGNTITLHTFGCENPMINDRQVVGSYEYFDYVLPLHPIEQGNDQNLKDLVSSLRKSDDSYSYITQFYMSARDPWNKITSHEKRKYTIQPDYLILNANLSNQCRDHQSKTLTRYYGRFTFKESPSDDEDEKQTVIVPFIDTQNVVTDPPTPLSGIALYHKGTKGCRNFLALEIRSRSFENRT</sequence>
<name>A0ACC2N1W0_9HYME</name>
<dbReference type="EMBL" id="CM056744">
    <property type="protein sequence ID" value="KAJ8665001.1"/>
    <property type="molecule type" value="Genomic_DNA"/>
</dbReference>